<accession>A0A383WBZ6</accession>
<keyword evidence="1" id="KW-0479">Metal-binding</keyword>
<evidence type="ECO:0000256" key="1">
    <source>
        <dbReference type="PIRSR" id="PIRSR607822-1"/>
    </source>
</evidence>
<dbReference type="Gene3D" id="1.50.10.10">
    <property type="match status" value="1"/>
</dbReference>
<dbReference type="PRINTS" id="PR01955">
    <property type="entry name" value="LANCFRANKIA"/>
</dbReference>
<dbReference type="SMART" id="SM01260">
    <property type="entry name" value="LANC_like"/>
    <property type="match status" value="1"/>
</dbReference>
<feature type="binding site" evidence="1">
    <location>
        <position position="356"/>
    </location>
    <ligand>
        <name>Zn(2+)</name>
        <dbReference type="ChEBI" id="CHEBI:29105"/>
    </ligand>
</feature>
<keyword evidence="1" id="KW-0862">Zinc</keyword>
<feature type="binding site" evidence="1">
    <location>
        <position position="308"/>
    </location>
    <ligand>
        <name>Zn(2+)</name>
        <dbReference type="ChEBI" id="CHEBI:29105"/>
    </ligand>
</feature>
<dbReference type="GO" id="GO:0046872">
    <property type="term" value="F:metal ion binding"/>
    <property type="evidence" value="ECO:0007669"/>
    <property type="project" value="UniProtKB-KW"/>
</dbReference>
<dbReference type="Proteomes" id="UP000256970">
    <property type="component" value="Unassembled WGS sequence"/>
</dbReference>
<protein>
    <submittedName>
        <fullName evidence="2">Uncharacterized protein</fullName>
    </submittedName>
</protein>
<dbReference type="GO" id="GO:0031179">
    <property type="term" value="P:peptide modification"/>
    <property type="evidence" value="ECO:0007669"/>
    <property type="project" value="InterPro"/>
</dbReference>
<dbReference type="AlphaFoldDB" id="A0A383WBZ6"/>
<organism evidence="2 3">
    <name type="scientific">Tetradesmus obliquus</name>
    <name type="common">Green alga</name>
    <name type="synonym">Acutodesmus obliquus</name>
    <dbReference type="NCBI Taxonomy" id="3088"/>
    <lineage>
        <taxon>Eukaryota</taxon>
        <taxon>Viridiplantae</taxon>
        <taxon>Chlorophyta</taxon>
        <taxon>core chlorophytes</taxon>
        <taxon>Chlorophyceae</taxon>
        <taxon>CS clade</taxon>
        <taxon>Sphaeropleales</taxon>
        <taxon>Scenedesmaceae</taxon>
        <taxon>Tetradesmus</taxon>
    </lineage>
</organism>
<dbReference type="PRINTS" id="PR01950">
    <property type="entry name" value="LANCSUPER"/>
</dbReference>
<dbReference type="PANTHER" id="PTHR12736">
    <property type="entry name" value="LANC-LIKE PROTEIN"/>
    <property type="match status" value="1"/>
</dbReference>
<feature type="binding site" evidence="1">
    <location>
        <position position="357"/>
    </location>
    <ligand>
        <name>Zn(2+)</name>
        <dbReference type="ChEBI" id="CHEBI:29105"/>
    </ligand>
</feature>
<dbReference type="CDD" id="cd04794">
    <property type="entry name" value="euk_LANCL"/>
    <property type="match status" value="1"/>
</dbReference>
<dbReference type="InterPro" id="IPR007822">
    <property type="entry name" value="LANC-like"/>
</dbReference>
<proteinExistence type="predicted"/>
<dbReference type="SUPFAM" id="SSF158745">
    <property type="entry name" value="LanC-like"/>
    <property type="match status" value="1"/>
</dbReference>
<dbReference type="InterPro" id="IPR012341">
    <property type="entry name" value="6hp_glycosidase-like_sf"/>
</dbReference>
<dbReference type="EMBL" id="FNXT01001225">
    <property type="protein sequence ID" value="SZX75145.1"/>
    <property type="molecule type" value="Genomic_DNA"/>
</dbReference>
<dbReference type="GO" id="GO:0005886">
    <property type="term" value="C:plasma membrane"/>
    <property type="evidence" value="ECO:0007669"/>
    <property type="project" value="TreeGrafter"/>
</dbReference>
<evidence type="ECO:0000313" key="3">
    <source>
        <dbReference type="Proteomes" id="UP000256970"/>
    </source>
</evidence>
<sequence length="434" mass="45864">MADRYFENTLQLAVPDDPPVVREILKAAAVALKEVKAAALQHRDVAGGGIYVGLGGIALTYLRMAQQVQRGFSYAHGAYLRKHSVGHSLGIAAGLLAEADKLMASKRVTFLEGASGLLAAQALLAHMQGEHDTKDAKIREVEALWQSRVCGVLPEGECELLYGRAGYLYSLAWLRGQLGAGAVSSSLMLEVVRSLLDEGMQGAARLQQEQGTAVQQYAAPGSSSGGWGLMYSWHGKRYLGAAHGLCGIVYVLLHCMPQVQQLDRQAGAAGMYSAALRQAVDALAAAALPSGNLPTKLGDTQDVRVAWCHGAAGYVPAMLKAADVLGDPGGRYSAAAAAAGEDIWRRGLLKKGVGLCHGICGNGYALLALARATGEARWLSAAQAFALHAARHWEQLAEVPDRPASLYEGLAGAVNFWLDVVDHEHSSWPGAELP</sequence>
<dbReference type="PANTHER" id="PTHR12736:SF7">
    <property type="entry name" value="LANC-LIKE PROTEIN 3"/>
    <property type="match status" value="1"/>
</dbReference>
<evidence type="ECO:0000313" key="2">
    <source>
        <dbReference type="EMBL" id="SZX75145.1"/>
    </source>
</evidence>
<name>A0A383WBZ6_TETOB</name>
<reference evidence="2 3" key="1">
    <citation type="submission" date="2016-10" db="EMBL/GenBank/DDBJ databases">
        <authorList>
            <person name="Cai Z."/>
        </authorList>
    </citation>
    <scope>NUCLEOTIDE SEQUENCE [LARGE SCALE GENOMIC DNA]</scope>
</reference>
<gene>
    <name evidence="2" type="ORF">BQ4739_LOCUS15450</name>
</gene>
<dbReference type="GO" id="GO:0005975">
    <property type="term" value="P:carbohydrate metabolic process"/>
    <property type="evidence" value="ECO:0007669"/>
    <property type="project" value="InterPro"/>
</dbReference>
<dbReference type="Pfam" id="PF05147">
    <property type="entry name" value="LANC_like"/>
    <property type="match status" value="1"/>
</dbReference>
<keyword evidence="3" id="KW-1185">Reference proteome</keyword>